<evidence type="ECO:0000313" key="1">
    <source>
        <dbReference type="EMBL" id="KAL0345990.1"/>
    </source>
</evidence>
<proteinExistence type="predicted"/>
<accession>A0AAW2NQ63</accession>
<reference evidence="1" key="1">
    <citation type="submission" date="2020-06" db="EMBL/GenBank/DDBJ databases">
        <authorList>
            <person name="Li T."/>
            <person name="Hu X."/>
            <person name="Zhang T."/>
            <person name="Song X."/>
            <person name="Zhang H."/>
            <person name="Dai N."/>
            <person name="Sheng W."/>
            <person name="Hou X."/>
            <person name="Wei L."/>
        </authorList>
    </citation>
    <scope>NUCLEOTIDE SEQUENCE</scope>
    <source>
        <strain evidence="1">G02</strain>
        <tissue evidence="1">Leaf</tissue>
    </source>
</reference>
<dbReference type="AlphaFoldDB" id="A0AAW2NQ63"/>
<organism evidence="1">
    <name type="scientific">Sesamum radiatum</name>
    <name type="common">Black benniseed</name>
    <dbReference type="NCBI Taxonomy" id="300843"/>
    <lineage>
        <taxon>Eukaryota</taxon>
        <taxon>Viridiplantae</taxon>
        <taxon>Streptophyta</taxon>
        <taxon>Embryophyta</taxon>
        <taxon>Tracheophyta</taxon>
        <taxon>Spermatophyta</taxon>
        <taxon>Magnoliopsida</taxon>
        <taxon>eudicotyledons</taxon>
        <taxon>Gunneridae</taxon>
        <taxon>Pentapetalae</taxon>
        <taxon>asterids</taxon>
        <taxon>lamiids</taxon>
        <taxon>Lamiales</taxon>
        <taxon>Pedaliaceae</taxon>
        <taxon>Sesamum</taxon>
    </lineage>
</organism>
<protein>
    <recommendedName>
        <fullName evidence="2">RNase H type-1 domain-containing protein</fullName>
    </recommendedName>
</protein>
<evidence type="ECO:0008006" key="2">
    <source>
        <dbReference type="Google" id="ProtNLM"/>
    </source>
</evidence>
<name>A0AAW2NQ63_SESRA</name>
<sequence>MESELIALELPGQEIEWLGNLLGDVSLWGSTVPVSLHCDSQVVIEIVKSYAYNGKRRHSHQIWSKERAFEEWDDLSLDYVRSEIDPLTQRLTKRVI</sequence>
<gene>
    <name evidence="1" type="ORF">Sradi_4430300</name>
</gene>
<dbReference type="EMBL" id="JACGWJ010000019">
    <property type="protein sequence ID" value="KAL0345990.1"/>
    <property type="molecule type" value="Genomic_DNA"/>
</dbReference>
<reference evidence="1" key="2">
    <citation type="journal article" date="2024" name="Plant">
        <title>Genomic evolution and insights into agronomic trait innovations of Sesamum species.</title>
        <authorList>
            <person name="Miao H."/>
            <person name="Wang L."/>
            <person name="Qu L."/>
            <person name="Liu H."/>
            <person name="Sun Y."/>
            <person name="Le M."/>
            <person name="Wang Q."/>
            <person name="Wei S."/>
            <person name="Zheng Y."/>
            <person name="Lin W."/>
            <person name="Duan Y."/>
            <person name="Cao H."/>
            <person name="Xiong S."/>
            <person name="Wang X."/>
            <person name="Wei L."/>
            <person name="Li C."/>
            <person name="Ma Q."/>
            <person name="Ju M."/>
            <person name="Zhao R."/>
            <person name="Li G."/>
            <person name="Mu C."/>
            <person name="Tian Q."/>
            <person name="Mei H."/>
            <person name="Zhang T."/>
            <person name="Gao T."/>
            <person name="Zhang H."/>
        </authorList>
    </citation>
    <scope>NUCLEOTIDE SEQUENCE</scope>
    <source>
        <strain evidence="1">G02</strain>
    </source>
</reference>
<comment type="caution">
    <text evidence="1">The sequence shown here is derived from an EMBL/GenBank/DDBJ whole genome shotgun (WGS) entry which is preliminary data.</text>
</comment>